<comment type="caution">
    <text evidence="2">The sequence shown here is derived from an EMBL/GenBank/DDBJ whole genome shotgun (WGS) entry which is preliminary data.</text>
</comment>
<accession>A0A286UEX9</accession>
<dbReference type="STRING" id="2282107.A0A286UEX9"/>
<gene>
    <name evidence="2" type="ORF">PNOK_0662600</name>
</gene>
<dbReference type="EMBL" id="NBII01000006">
    <property type="protein sequence ID" value="PAV18140.1"/>
    <property type="molecule type" value="Genomic_DNA"/>
</dbReference>
<dbReference type="InParanoid" id="A0A286UEX9"/>
<organism evidence="2 3">
    <name type="scientific">Pyrrhoderma noxium</name>
    <dbReference type="NCBI Taxonomy" id="2282107"/>
    <lineage>
        <taxon>Eukaryota</taxon>
        <taxon>Fungi</taxon>
        <taxon>Dikarya</taxon>
        <taxon>Basidiomycota</taxon>
        <taxon>Agaricomycotina</taxon>
        <taxon>Agaricomycetes</taxon>
        <taxon>Hymenochaetales</taxon>
        <taxon>Hymenochaetaceae</taxon>
        <taxon>Pyrrhoderma</taxon>
    </lineage>
</organism>
<feature type="region of interest" description="Disordered" evidence="1">
    <location>
        <begin position="405"/>
        <end position="425"/>
    </location>
</feature>
<feature type="compositionally biased region" description="Low complexity" evidence="1">
    <location>
        <begin position="414"/>
        <end position="425"/>
    </location>
</feature>
<dbReference type="AlphaFoldDB" id="A0A286UEX9"/>
<protein>
    <submittedName>
        <fullName evidence="2">Aminoglycoside phosphotransferase</fullName>
    </submittedName>
</protein>
<proteinExistence type="predicted"/>
<evidence type="ECO:0000313" key="3">
    <source>
        <dbReference type="Proteomes" id="UP000217199"/>
    </source>
</evidence>
<feature type="region of interest" description="Disordered" evidence="1">
    <location>
        <begin position="317"/>
        <end position="347"/>
    </location>
</feature>
<keyword evidence="3" id="KW-1185">Reference proteome</keyword>
<dbReference type="Proteomes" id="UP000217199">
    <property type="component" value="Unassembled WGS sequence"/>
</dbReference>
<dbReference type="GO" id="GO:0016740">
    <property type="term" value="F:transferase activity"/>
    <property type="evidence" value="ECO:0007669"/>
    <property type="project" value="UniProtKB-KW"/>
</dbReference>
<evidence type="ECO:0000256" key="1">
    <source>
        <dbReference type="SAM" id="MobiDB-lite"/>
    </source>
</evidence>
<name>A0A286UEX9_9AGAM</name>
<evidence type="ECO:0000313" key="2">
    <source>
        <dbReference type="EMBL" id="PAV18140.1"/>
    </source>
</evidence>
<dbReference type="OrthoDB" id="5210591at2759"/>
<reference evidence="2 3" key="1">
    <citation type="journal article" date="2017" name="Mol. Ecol.">
        <title>Comparative and population genomic landscape of Phellinus noxius: A hypervariable fungus causing root rot in trees.</title>
        <authorList>
            <person name="Chung C.L."/>
            <person name="Lee T.J."/>
            <person name="Akiba M."/>
            <person name="Lee H.H."/>
            <person name="Kuo T.H."/>
            <person name="Liu D."/>
            <person name="Ke H.M."/>
            <person name="Yokoi T."/>
            <person name="Roa M.B."/>
            <person name="Lu M.J."/>
            <person name="Chang Y.Y."/>
            <person name="Ann P.J."/>
            <person name="Tsai J.N."/>
            <person name="Chen C.Y."/>
            <person name="Tzean S.S."/>
            <person name="Ota Y."/>
            <person name="Hattori T."/>
            <person name="Sahashi N."/>
            <person name="Liou R.F."/>
            <person name="Kikuchi T."/>
            <person name="Tsai I.J."/>
        </authorList>
    </citation>
    <scope>NUCLEOTIDE SEQUENCE [LARGE SCALE GENOMIC DNA]</scope>
    <source>
        <strain evidence="2 3">FFPRI411160</strain>
    </source>
</reference>
<feature type="compositionally biased region" description="Low complexity" evidence="1">
    <location>
        <begin position="317"/>
        <end position="346"/>
    </location>
</feature>
<sequence length="471" mass="51523">MQLGENKVITYNSLEDEANFKSIIKSFDDTIKKVISITQWPDPLNTRAYTINYEDLSGIVHGLTVEITSQEAYDFQCGILNLISSSFSLTSNDAATDTPIPVPTPIKYDDTQNIVPFQYALFRHPAGVLLSPEDDYLSEQERTLIELKIGSYLRTLHDNVLNEWYGQTWAPKEWSECISWQEAFALMFETALDAFEALNVNLEQQDVLNISRHTFSVHELRKSLGRAIGYFLFDDVEVPSLIWCGTVSSSSSPGVKKPTPYWRSRVLISLTTREPVCFLGWNANSGPRTIGNENSLGLGPIWGDPLMEGIFSTNSSTTSSLSSSDISNTSNSSNPTTQTNPNTSLSLAVTDPAYPTIASTPSGPSAAILEGYGGSPIIFSRQNTKRLWYDAYTTLLEILSLSGKSDASTSSISGGNPPTTLTPGGNTSIISTSIVNALALAQDTPNHESQINEARKRLAELAGKLKNAPCY</sequence>